<sequence length="2550" mass="274735">MYDPSPGNTSTSAPLSPQTPTGSSAYQVNVNRTKTKKWVEAKVQSYDGDDWGTDDYDDQESEEEVSPPLPKVTTHTAGSREATLPSLQTQRHPVISTPDTTSQSRSATGQWPVVSGASSSASPHTYPKIVSPQVVNTARSFGDLARRLEKEHPTRTPDLTTVYEQEKRASLVSSSDVGSRVGEENGKERPSPDLVDTRPGAVGRDGPFQAVRKAETPIRSMYNDDDRRISLSPKLPDLARMSAFGTDLFYAGTACLPRDEPIAEQGSESESPASPPAPKAEVVKKAAVVGTPTETQEGKERTERESHSVEPLPLLASAVSQNIAEAEETNTERLASPTTPPASRTLSKETIPVLQPDSNMHAIAPLRTPSPRGPAQLIPNTSETLPDDTRPMEAATVEPTEHGPEAKIEPIPIQREDTFSTVASSMLRDNDMLSDEILKSLSPVGNPVQEVNRAAPGQASQSSNHIAAENSSYTLQDYRSYWEEVGDKSDKREASAPIPAIPELPDVQSEPASQSTTNAIDEATQSLVSPPSATLRRRFSWEAEERSPASTQRSPTVPQPSAIPTHGLEVERPAVEYTKSQVDDSESKDEVSKVAGATPQVSSGGDPLPRDQQPGLEVCSPLSPLSENSGDGSRVRSGFGPEENKAPGRPKLSLVSTVTAAENQPALTVQTSPPDAAPLVASDSQQAQAQTVSFREIMSMDSSRERIAKYNEMRSIFSSTNSGLDSWLVYLDAQHPDMGPLKPLVVAQAARQASQGADAAKIMAGAQAVPAQQPYYQQYLNASSPTASGFPTGRSRLGGLPITLPSQVSSSTFGHSSNQIGTKSKEFMHSAGKMGKGLLSKGRSKLRGTGDKDESAFSERGAAAAAEPGAGAVAARVEDMERVKSWQAKSLQAKSKQAKADRRSSWGVLISQVLLQSHVGPKPRPRSCPDQHAHEAAPPASANAQPAISSSSNSHATQQRAAPDAAPDVASSSMAPQIPLVVPSAPLSPLNPAAHSEQVPEWRPGTIEAATLTLRHPVPPAQAQALALAPAQAQSQAQAQAQLGHPSRATAGLSRLEIPDSASLGFDGATTAPALSSQKTETVQGQPTGCDARGLDTATAERVGHWSAVMSQHRHHHHLHHHYRRHRHHHHQSQAMEQASAGPAPSAPVPQDSGAVLTPPTEHTARGEEPKRSSSFIGLPPIRRSSTFGLTPKSRARRVTDRFPIDDDDDGEDAEPPIQGLSVDAATHSAHDLEPQAAANHLADPSTNQDKTQPDASRWEADPETQQGAAARQPQHPPQLQAPSATTANQTQDTQGSQPSMPPSSPPGATLAGQWKLEESRLSEPLNPVSRNRSGTAGSQQIMYGFDKETGMSSPDLAILRPGPDQMHQPLQHHPPNPVTPPPRQRSDVPPSSAQRWPELFAYPPDRRPGPIARNGGLPSQSPYQHPLAYNEFVMPRSEASEFAIPGVGPLPEEGGHRHKGSGMFKDFGQRIARATSRERRSPVDQRAATAGPRGDEASESSVVIGGELPERGRRRPSYLFGRSGRPSVDPGPRQHIGTGQEQLPREDRPPSTLPPGGKRRSLLAGGIGVKLLASRLSKSSLSIMEQIQDASPATQPSQVLNDTVPPKKRFSGMPKVSNLLGRNKHDDRPYPQQAEADAEALEPPAPPFIASGRPSTSSSMSSSPEGWECDSPGRRGRRPSMSALITGMLGKRSASKTRETDQPLASESAFHQQSSMYPQPQIMLDAQGQTTEQYQRQYPHCPDQVNQPPQHVAQSSPPRNEANAKPLPMESFHPSGMSVDSSVRFVKPPQPSPLGLVPRNPHQQMPPDPDPALEPDNEGLSQQQEQLHISPSTSIAPEKPRAVLVESHIQSDCEAHSSATTEGEMMRTSTVSPDLSITSDWKATEDDADGGDADEARTNGSIDLSGERDFTVIRQSKQQYLEDVQQTKEITGNGSVEKAVPVAAFVQHNATPPPPPPSATEEPHKPEISQGPAEENGRHPRQDMATRQLFPRPPGSRMPHPDYSRPPCPEHFACAQSQENLQQMQQPHPGLPTQGDGSMATRGPAAQYGVMEEHQYKPQPGPQSGPLKSHQARVSHKEALGSKWKGLTKRMSEQMAHFGHQSAGQEKPDKAERSTGNRLRGAFKRNPKQAESTRQSGFGPVRKGDAVQATDQWHNLQQAQPQLCLQRQGEEGFANVQGPSQLQPLNPNNIPVPPRLQGHKMPHDNPVQPSATTHARPEPQYDYVPIPRAYTAVHGEGMMAPTAYNVGRHHHHHQANQTQIPQQFGQQAPTRMLPQQHPLQQLQRAVSPPVSQTSFPCQDSVSSFGVVHSPSAPSAPSVPSLDEQRTSSRLDDARGNTTRATLPAPVRNPPPVAAVESREQDSPQPQLTNTYAGKAPTEDTVVSRSASGTGPSSQQSKSPIAQVESSPPHMEPTAETPDRGAVRSAKSNVLGVDVDKALQHHDEDIYDATPRLNETTHPQDLQTHGTDRRVSEHSPAEKCTCKAGLKTSNDFTAELEDTANAHERRVRLESQEEKIWLDPEDDPNYVPQMSATSYPGQEWNPYGDPDFSE</sequence>
<feature type="compositionally biased region" description="Acidic residues" evidence="1">
    <location>
        <begin position="1206"/>
        <end position="1215"/>
    </location>
</feature>
<organism evidence="2 3">
    <name type="scientific">Metarhizium rileyi (strain RCEF 4871)</name>
    <name type="common">Nomuraea rileyi</name>
    <dbReference type="NCBI Taxonomy" id="1649241"/>
    <lineage>
        <taxon>Eukaryota</taxon>
        <taxon>Fungi</taxon>
        <taxon>Dikarya</taxon>
        <taxon>Ascomycota</taxon>
        <taxon>Pezizomycotina</taxon>
        <taxon>Sordariomycetes</taxon>
        <taxon>Hypocreomycetidae</taxon>
        <taxon>Hypocreales</taxon>
        <taxon>Clavicipitaceae</taxon>
        <taxon>Metarhizium</taxon>
    </lineage>
</organism>
<feature type="compositionally biased region" description="Basic and acidic residues" evidence="1">
    <location>
        <begin position="1976"/>
        <end position="1985"/>
    </location>
</feature>
<feature type="compositionally biased region" description="Basic and acidic residues" evidence="1">
    <location>
        <begin position="296"/>
        <end position="308"/>
    </location>
</feature>
<evidence type="ECO:0000256" key="1">
    <source>
        <dbReference type="SAM" id="MobiDB-lite"/>
    </source>
</evidence>
<feature type="compositionally biased region" description="Basic and acidic residues" evidence="1">
    <location>
        <begin position="2466"/>
        <end position="2479"/>
    </location>
</feature>
<dbReference type="Proteomes" id="UP000243498">
    <property type="component" value="Unassembled WGS sequence"/>
</dbReference>
<feature type="region of interest" description="Disordered" evidence="1">
    <location>
        <begin position="2448"/>
        <end position="2479"/>
    </location>
</feature>
<feature type="compositionally biased region" description="Low complexity" evidence="1">
    <location>
        <begin position="112"/>
        <end position="123"/>
    </location>
</feature>
<feature type="compositionally biased region" description="Low complexity" evidence="1">
    <location>
        <begin position="1652"/>
        <end position="1664"/>
    </location>
</feature>
<feature type="compositionally biased region" description="Polar residues" evidence="1">
    <location>
        <begin position="2453"/>
        <end position="2465"/>
    </location>
</feature>
<feature type="compositionally biased region" description="Polar residues" evidence="1">
    <location>
        <begin position="1587"/>
        <end position="1602"/>
    </location>
</feature>
<feature type="compositionally biased region" description="Polar residues" evidence="1">
    <location>
        <begin position="458"/>
        <end position="477"/>
    </location>
</feature>
<feature type="region of interest" description="Disordered" evidence="1">
    <location>
        <begin position="918"/>
        <end position="972"/>
    </location>
</feature>
<feature type="region of interest" description="Disordered" evidence="1">
    <location>
        <begin position="1945"/>
        <end position="2144"/>
    </location>
</feature>
<feature type="compositionally biased region" description="Polar residues" evidence="1">
    <location>
        <begin position="2381"/>
        <end position="2406"/>
    </location>
</feature>
<dbReference type="OrthoDB" id="5151921at2759"/>
<feature type="compositionally biased region" description="Basic and acidic residues" evidence="1">
    <location>
        <begin position="181"/>
        <end position="191"/>
    </location>
</feature>
<feature type="compositionally biased region" description="Basic and acidic residues" evidence="1">
    <location>
        <begin position="480"/>
        <end position="494"/>
    </location>
</feature>
<feature type="compositionally biased region" description="Polar residues" evidence="1">
    <location>
        <begin position="1"/>
        <end position="32"/>
    </location>
</feature>
<feature type="compositionally biased region" description="Basic and acidic residues" evidence="1">
    <location>
        <begin position="2323"/>
        <end position="2335"/>
    </location>
</feature>
<evidence type="ECO:0000313" key="3">
    <source>
        <dbReference type="Proteomes" id="UP000243498"/>
    </source>
</evidence>
<feature type="compositionally biased region" description="Pro residues" evidence="1">
    <location>
        <begin position="1373"/>
        <end position="1384"/>
    </location>
</feature>
<feature type="region of interest" description="Disordered" evidence="1">
    <location>
        <begin position="2249"/>
        <end position="2271"/>
    </location>
</feature>
<name>A0A166XHB4_METRR</name>
<feature type="compositionally biased region" description="Low complexity" evidence="1">
    <location>
        <begin position="859"/>
        <end position="870"/>
    </location>
</feature>
<feature type="compositionally biased region" description="Polar residues" evidence="1">
    <location>
        <begin position="1281"/>
        <end position="1296"/>
    </location>
</feature>
<feature type="compositionally biased region" description="Polar residues" evidence="1">
    <location>
        <begin position="85"/>
        <end position="109"/>
    </location>
</feature>
<feature type="region of interest" description="Disordered" evidence="1">
    <location>
        <begin position="259"/>
        <end position="411"/>
    </location>
</feature>
<feature type="compositionally biased region" description="Polar residues" evidence="1">
    <location>
        <begin position="1245"/>
        <end position="1255"/>
    </location>
</feature>
<dbReference type="STRING" id="1081105.A0A166XHB4"/>
<feature type="compositionally biased region" description="Polar residues" evidence="1">
    <location>
        <begin position="1820"/>
        <end position="1836"/>
    </location>
</feature>
<keyword evidence="3" id="KW-1185">Reference proteome</keyword>
<feature type="region of interest" description="Disordered" evidence="1">
    <location>
        <begin position="1064"/>
        <end position="1094"/>
    </location>
</feature>
<feature type="compositionally biased region" description="Polar residues" evidence="1">
    <location>
        <begin position="1745"/>
        <end position="1759"/>
    </location>
</feature>
<feature type="region of interest" description="Disordered" evidence="1">
    <location>
        <begin position="1"/>
        <end position="131"/>
    </location>
</feature>
<feature type="compositionally biased region" description="Basic and acidic residues" evidence="1">
    <location>
        <begin position="848"/>
        <end position="857"/>
    </location>
</feature>
<feature type="compositionally biased region" description="Polar residues" evidence="1">
    <location>
        <begin position="2016"/>
        <end position="2027"/>
    </location>
</feature>
<feature type="compositionally biased region" description="Polar residues" evidence="1">
    <location>
        <begin position="2256"/>
        <end position="2270"/>
    </location>
</feature>
<reference evidence="2 3" key="1">
    <citation type="journal article" date="2016" name="Genome Biol. Evol.">
        <title>Divergent and convergent evolution of fungal pathogenicity.</title>
        <authorList>
            <person name="Shang Y."/>
            <person name="Xiao G."/>
            <person name="Zheng P."/>
            <person name="Cen K."/>
            <person name="Zhan S."/>
            <person name="Wang C."/>
        </authorList>
    </citation>
    <scope>NUCLEOTIDE SEQUENCE [LARGE SCALE GENOMIC DNA]</scope>
    <source>
        <strain evidence="2 3">RCEF 4871</strain>
    </source>
</reference>
<feature type="compositionally biased region" description="Polar residues" evidence="1">
    <location>
        <begin position="1728"/>
        <end position="1737"/>
    </location>
</feature>
<feature type="compositionally biased region" description="Polar residues" evidence="1">
    <location>
        <begin position="332"/>
        <end position="345"/>
    </location>
</feature>
<feature type="compositionally biased region" description="Polar residues" evidence="1">
    <location>
        <begin position="2363"/>
        <end position="2372"/>
    </location>
</feature>
<feature type="region of interest" description="Disordered" evidence="1">
    <location>
        <begin position="2279"/>
        <end position="2298"/>
    </location>
</feature>
<feature type="compositionally biased region" description="Polar residues" evidence="1">
    <location>
        <begin position="1329"/>
        <end position="1342"/>
    </location>
</feature>
<feature type="region of interest" description="Disordered" evidence="1">
    <location>
        <begin position="439"/>
        <end position="650"/>
    </location>
</feature>
<feature type="region of interest" description="Disordered" evidence="1">
    <location>
        <begin position="2305"/>
        <end position="2425"/>
    </location>
</feature>
<feature type="compositionally biased region" description="Polar residues" evidence="1">
    <location>
        <begin position="1858"/>
        <end position="1882"/>
    </location>
</feature>
<feature type="compositionally biased region" description="Low complexity" evidence="1">
    <location>
        <begin position="2307"/>
        <end position="2321"/>
    </location>
</feature>
<feature type="compositionally biased region" description="Basic residues" evidence="1">
    <location>
        <begin position="1112"/>
        <end position="1132"/>
    </location>
</feature>
<feature type="compositionally biased region" description="Polar residues" evidence="1">
    <location>
        <begin position="1704"/>
        <end position="1719"/>
    </location>
</feature>
<feature type="region of interest" description="Disordered" evidence="1">
    <location>
        <begin position="2513"/>
        <end position="2550"/>
    </location>
</feature>
<feature type="region of interest" description="Disordered" evidence="1">
    <location>
        <begin position="166"/>
        <end position="219"/>
    </location>
</feature>
<feature type="compositionally biased region" description="Basic and acidic residues" evidence="1">
    <location>
        <begin position="2107"/>
        <end position="2116"/>
    </location>
</feature>
<dbReference type="OMA" id="AYQNHEM"/>
<feature type="compositionally biased region" description="Low complexity" evidence="1">
    <location>
        <begin position="936"/>
        <end position="972"/>
    </location>
</feature>
<feature type="compositionally biased region" description="Polar residues" evidence="1">
    <location>
        <begin position="1073"/>
        <end position="1087"/>
    </location>
</feature>
<feature type="compositionally biased region" description="Basic and acidic residues" evidence="1">
    <location>
        <begin position="399"/>
        <end position="411"/>
    </location>
</feature>
<feature type="region of interest" description="Disordered" evidence="1">
    <location>
        <begin position="1110"/>
        <end position="1425"/>
    </location>
</feature>
<feature type="compositionally biased region" description="Basic and acidic residues" evidence="1">
    <location>
        <begin position="1163"/>
        <end position="1172"/>
    </location>
</feature>
<feature type="region of interest" description="Disordered" evidence="1">
    <location>
        <begin position="834"/>
        <end position="870"/>
    </location>
</feature>
<proteinExistence type="predicted"/>
<gene>
    <name evidence="2" type="ORF">NOR_07829</name>
</gene>
<accession>A0A166XHB4</accession>
<comment type="caution">
    <text evidence="2">The sequence shown here is derived from an EMBL/GenBank/DDBJ whole genome shotgun (WGS) entry which is preliminary data.</text>
</comment>
<protein>
    <submittedName>
        <fullName evidence="2">Uncharacterized protein</fullName>
    </submittedName>
</protein>
<feature type="compositionally biased region" description="Acidic residues" evidence="1">
    <location>
        <begin position="47"/>
        <end position="65"/>
    </location>
</feature>
<feature type="region of interest" description="Disordered" evidence="1">
    <location>
        <begin position="1445"/>
        <end position="1564"/>
    </location>
</feature>
<feature type="compositionally biased region" description="Polar residues" evidence="1">
    <location>
        <begin position="510"/>
        <end position="532"/>
    </location>
</feature>
<dbReference type="EMBL" id="AZHC01000039">
    <property type="protein sequence ID" value="OAA35812.1"/>
    <property type="molecule type" value="Genomic_DNA"/>
</dbReference>
<feature type="region of interest" description="Disordered" evidence="1">
    <location>
        <begin position="1587"/>
        <end position="1910"/>
    </location>
</feature>
<evidence type="ECO:0000313" key="2">
    <source>
        <dbReference type="EMBL" id="OAA35812.1"/>
    </source>
</evidence>